<keyword evidence="1" id="KW-0812">Transmembrane</keyword>
<feature type="transmembrane region" description="Helical" evidence="1">
    <location>
        <begin position="78"/>
        <end position="98"/>
    </location>
</feature>
<evidence type="ECO:0000313" key="3">
    <source>
        <dbReference type="Proteomes" id="UP001596368"/>
    </source>
</evidence>
<feature type="transmembrane region" description="Helical" evidence="1">
    <location>
        <begin position="105"/>
        <end position="130"/>
    </location>
</feature>
<keyword evidence="3" id="KW-1185">Reference proteome</keyword>
<dbReference type="Pfam" id="PF13197">
    <property type="entry name" value="DUF4013"/>
    <property type="match status" value="1"/>
</dbReference>
<feature type="transmembrane region" description="Helical" evidence="1">
    <location>
        <begin position="20"/>
        <end position="43"/>
    </location>
</feature>
<dbReference type="EMBL" id="JBHSZG010000001">
    <property type="protein sequence ID" value="MFC7136914.1"/>
    <property type="molecule type" value="Genomic_DNA"/>
</dbReference>
<dbReference type="Proteomes" id="UP001596368">
    <property type="component" value="Unassembled WGS sequence"/>
</dbReference>
<comment type="caution">
    <text evidence="2">The sequence shown here is derived from an EMBL/GenBank/DDBJ whole genome shotgun (WGS) entry which is preliminary data.</text>
</comment>
<gene>
    <name evidence="2" type="ORF">ACFQRB_11385</name>
</gene>
<accession>A0ABD5XXY8</accession>
<reference evidence="2 3" key="1">
    <citation type="journal article" date="2019" name="Int. J. Syst. Evol. Microbiol.">
        <title>The Global Catalogue of Microorganisms (GCM) 10K type strain sequencing project: providing services to taxonomists for standard genome sequencing and annotation.</title>
        <authorList>
            <consortium name="The Broad Institute Genomics Platform"/>
            <consortium name="The Broad Institute Genome Sequencing Center for Infectious Disease"/>
            <person name="Wu L."/>
            <person name="Ma J."/>
        </authorList>
    </citation>
    <scope>NUCLEOTIDE SEQUENCE [LARGE SCALE GENOMIC DNA]</scope>
    <source>
        <strain evidence="2 3">DT92</strain>
    </source>
</reference>
<dbReference type="AlphaFoldDB" id="A0ABD5XXY8"/>
<keyword evidence="1" id="KW-1133">Transmembrane helix</keyword>
<organism evidence="2 3">
    <name type="scientific">Halobaculum litoreum</name>
    <dbReference type="NCBI Taxonomy" id="3031998"/>
    <lineage>
        <taxon>Archaea</taxon>
        <taxon>Methanobacteriati</taxon>
        <taxon>Methanobacteriota</taxon>
        <taxon>Stenosarchaea group</taxon>
        <taxon>Halobacteria</taxon>
        <taxon>Halobacteriales</taxon>
        <taxon>Haloferacaceae</taxon>
        <taxon>Halobaculum</taxon>
    </lineage>
</organism>
<dbReference type="InterPro" id="IPR025098">
    <property type="entry name" value="DUF4013"/>
</dbReference>
<evidence type="ECO:0000256" key="1">
    <source>
        <dbReference type="SAM" id="Phobius"/>
    </source>
</evidence>
<keyword evidence="1" id="KW-0472">Membrane</keyword>
<proteinExistence type="predicted"/>
<protein>
    <submittedName>
        <fullName evidence="2">DUF4013 domain-containing protein</fullName>
    </submittedName>
</protein>
<name>A0ABD5XXY8_9EURY</name>
<sequence length="230" mass="23705">MLEDALRYPLNNDDRLATLVIGGLLLAFSFLIVPVFVLQGYLVRVLRSAAEGEEAALLHGLGALIVDGLKLIVVGLVYGFAIAVPFVVATFVVGIGGATGSEAGLAAFGIVGVLLFLVATVVAILVTYLLPAALTNFALEGRIGAAFDVSAITEATLSSKYLIGVLLGVVLNAVIGTVAGPLVFLLVGIPLLFYGQVVSYYCFARGFAEATGRSGRGGVDTARTTPTDTL</sequence>
<feature type="transmembrane region" description="Helical" evidence="1">
    <location>
        <begin position="161"/>
        <end position="194"/>
    </location>
</feature>
<evidence type="ECO:0000313" key="2">
    <source>
        <dbReference type="EMBL" id="MFC7136914.1"/>
    </source>
</evidence>